<dbReference type="PANTHER" id="PTHR43569">
    <property type="entry name" value="AMIDOHYDROLASE"/>
    <property type="match status" value="1"/>
</dbReference>
<evidence type="ECO:0000313" key="5">
    <source>
        <dbReference type="Proteomes" id="UP000248021"/>
    </source>
</evidence>
<name>A0A2V3UB89_9HYPH</name>
<dbReference type="PANTHER" id="PTHR43569:SF2">
    <property type="entry name" value="AMIDOHYDROLASE-RELATED DOMAIN-CONTAINING PROTEIN"/>
    <property type="match status" value="1"/>
</dbReference>
<keyword evidence="4" id="KW-0378">Hydrolase</keyword>
<dbReference type="InterPro" id="IPR032466">
    <property type="entry name" value="Metal_Hydrolase"/>
</dbReference>
<keyword evidence="5" id="KW-1185">Reference proteome</keyword>
<evidence type="ECO:0000256" key="1">
    <source>
        <dbReference type="ARBA" id="ARBA00038310"/>
    </source>
</evidence>
<comment type="similarity">
    <text evidence="1">Belongs to the metallo-dependent hydrolases superfamily.</text>
</comment>
<proteinExistence type="inferred from homology"/>
<dbReference type="EMBL" id="QJJK01000003">
    <property type="protein sequence ID" value="PXW61699.1"/>
    <property type="molecule type" value="Genomic_DNA"/>
</dbReference>
<dbReference type="Pfam" id="PF04909">
    <property type="entry name" value="Amidohydro_2"/>
    <property type="match status" value="1"/>
</dbReference>
<dbReference type="RefSeq" id="WP_110374288.1">
    <property type="nucleotide sequence ID" value="NZ_JAHBRY010000001.1"/>
</dbReference>
<dbReference type="OrthoDB" id="9787654at2"/>
<dbReference type="InterPro" id="IPR052350">
    <property type="entry name" value="Metallo-dep_Lactonases"/>
</dbReference>
<protein>
    <submittedName>
        <fullName evidence="4">Putative TIM-barrel fold metal-dependent hydrolase</fullName>
    </submittedName>
</protein>
<dbReference type="SUPFAM" id="SSF51556">
    <property type="entry name" value="Metallo-dependent hydrolases"/>
    <property type="match status" value="1"/>
</dbReference>
<dbReference type="GO" id="GO:0016787">
    <property type="term" value="F:hydrolase activity"/>
    <property type="evidence" value="ECO:0007669"/>
    <property type="project" value="UniProtKB-KW"/>
</dbReference>
<feature type="region of interest" description="Disordered" evidence="2">
    <location>
        <begin position="1"/>
        <end position="27"/>
    </location>
</feature>
<feature type="domain" description="Amidohydrolase-related" evidence="3">
    <location>
        <begin position="30"/>
        <end position="298"/>
    </location>
</feature>
<dbReference type="Proteomes" id="UP000248021">
    <property type="component" value="Unassembled WGS sequence"/>
</dbReference>
<dbReference type="InterPro" id="IPR006680">
    <property type="entry name" value="Amidohydro-rel"/>
</dbReference>
<dbReference type="Gene3D" id="3.20.20.140">
    <property type="entry name" value="Metal-dependent hydrolases"/>
    <property type="match status" value="1"/>
</dbReference>
<gene>
    <name evidence="4" type="ORF">C7450_103217</name>
</gene>
<dbReference type="AlphaFoldDB" id="A0A2V3UB89"/>
<comment type="caution">
    <text evidence="4">The sequence shown here is derived from an EMBL/GenBank/DDBJ whole genome shotgun (WGS) entry which is preliminary data.</text>
</comment>
<evidence type="ECO:0000256" key="2">
    <source>
        <dbReference type="SAM" id="MobiDB-lite"/>
    </source>
</evidence>
<evidence type="ECO:0000313" key="4">
    <source>
        <dbReference type="EMBL" id="PXW61699.1"/>
    </source>
</evidence>
<accession>A0A2V3UB89</accession>
<reference evidence="4 5" key="1">
    <citation type="submission" date="2018-05" db="EMBL/GenBank/DDBJ databases">
        <title>Genomic Encyclopedia of Type Strains, Phase IV (KMG-IV): sequencing the most valuable type-strain genomes for metagenomic binning, comparative biology and taxonomic classification.</title>
        <authorList>
            <person name="Goeker M."/>
        </authorList>
    </citation>
    <scope>NUCLEOTIDE SEQUENCE [LARGE SCALE GENOMIC DNA]</scope>
    <source>
        <strain evidence="4 5">DSM 6462</strain>
    </source>
</reference>
<organism evidence="4 5">
    <name type="scientific">Chelatococcus asaccharovorans</name>
    <dbReference type="NCBI Taxonomy" id="28210"/>
    <lineage>
        <taxon>Bacteria</taxon>
        <taxon>Pseudomonadati</taxon>
        <taxon>Pseudomonadota</taxon>
        <taxon>Alphaproteobacteria</taxon>
        <taxon>Hyphomicrobiales</taxon>
        <taxon>Chelatococcaceae</taxon>
        <taxon>Chelatococcus</taxon>
    </lineage>
</organism>
<sequence>MRDQVHQAGTADAEEQASARGSTAQPPNLIDTHLHLIEPHRFAYPWIAHEPGLQRAFTLDSYWHEAQALGITAALHMEVDVAPDQAAAEAAYTTGLGAPVVGAIAGCRPDLPGFAEHTERLAANPLVKGLRHVFQGKPEIYENPLLVENLRRLAPLGLTFDLCVLGHELPLATALAARCPDVTFVLDHCGKPGAGPPDAWKADMAALARLPSVTCKFSGLISYAAPTEWTVEDLRPAAAHVIDVFGWDRLVWGSDWPVCTLTGSLTRWVEATHALIRGSSPTEQSQLFATNAARIYRLA</sequence>
<evidence type="ECO:0000259" key="3">
    <source>
        <dbReference type="Pfam" id="PF04909"/>
    </source>
</evidence>